<accession>A0A6N3C9Z5</accession>
<dbReference type="GeneID" id="91962919"/>
<evidence type="ECO:0000313" key="2">
    <source>
        <dbReference type="EMBL" id="VYU11381.1"/>
    </source>
</evidence>
<dbReference type="AlphaFoldDB" id="A0A6N3C9Z5"/>
<feature type="signal peptide" evidence="1">
    <location>
        <begin position="1"/>
        <end position="27"/>
    </location>
</feature>
<feature type="chain" id="PRO_5027062234" evidence="1">
    <location>
        <begin position="28"/>
        <end position="130"/>
    </location>
</feature>
<proteinExistence type="predicted"/>
<dbReference type="EMBL" id="CACRUX010000050">
    <property type="protein sequence ID" value="VYU11381.1"/>
    <property type="molecule type" value="Genomic_DNA"/>
</dbReference>
<dbReference type="OrthoDB" id="1629403at2"/>
<keyword evidence="1" id="KW-0732">Signal</keyword>
<gene>
    <name evidence="2" type="ORF">VRLFYP33_00104</name>
</gene>
<sequence length="130" mass="14709">MRLLNRTLAMLGLVGTLSLSLLAPVQAADYWYYVGADIHDNTTSIDNSSVDKEDDVAQLWIRVIQPGGDYYFEKMEIKKNERTIQTLDMQYFHQTGIAYDKSEYTYDSKPAAIQAGTIGESLYNLVWGAK</sequence>
<organism evidence="2">
    <name type="scientific">Veillonella ratti</name>
    <dbReference type="NCBI Taxonomy" id="103892"/>
    <lineage>
        <taxon>Bacteria</taxon>
        <taxon>Bacillati</taxon>
        <taxon>Bacillota</taxon>
        <taxon>Negativicutes</taxon>
        <taxon>Veillonellales</taxon>
        <taxon>Veillonellaceae</taxon>
        <taxon>Veillonella</taxon>
    </lineage>
</organism>
<protein>
    <submittedName>
        <fullName evidence="2">Uncharacterized protein</fullName>
    </submittedName>
</protein>
<dbReference type="RefSeq" id="WP_021842309.1">
    <property type="nucleotide sequence ID" value="NZ_CACRUX010000050.1"/>
</dbReference>
<name>A0A6N3C9Z5_9FIRM</name>
<reference evidence="2" key="1">
    <citation type="submission" date="2019-11" db="EMBL/GenBank/DDBJ databases">
        <authorList>
            <person name="Feng L."/>
        </authorList>
    </citation>
    <scope>NUCLEOTIDE SEQUENCE</scope>
    <source>
        <strain evidence="2">VrattiLFYP33</strain>
    </source>
</reference>
<evidence type="ECO:0000256" key="1">
    <source>
        <dbReference type="SAM" id="SignalP"/>
    </source>
</evidence>